<dbReference type="InterPro" id="IPR003593">
    <property type="entry name" value="AAA+_ATPase"/>
</dbReference>
<keyword evidence="1" id="KW-0547">Nucleotide-binding</keyword>
<evidence type="ECO:0000259" key="4">
    <source>
        <dbReference type="SMART" id="SM00382"/>
    </source>
</evidence>
<protein>
    <submittedName>
        <fullName evidence="5">NTPase</fullName>
    </submittedName>
</protein>
<dbReference type="PANTHER" id="PTHR43146">
    <property type="entry name" value="CANCER-RELATED NUCLEOSIDE-TRIPHOSPHATASE"/>
    <property type="match status" value="1"/>
</dbReference>
<evidence type="ECO:0000256" key="2">
    <source>
        <dbReference type="ARBA" id="ARBA00022801"/>
    </source>
</evidence>
<feature type="domain" description="AAA+ ATPase" evidence="4">
    <location>
        <begin position="2"/>
        <end position="146"/>
    </location>
</feature>
<dbReference type="EMBL" id="DRTT01000090">
    <property type="protein sequence ID" value="HHF98444.1"/>
    <property type="molecule type" value="Genomic_DNA"/>
</dbReference>
<dbReference type="GO" id="GO:0005524">
    <property type="term" value="F:ATP binding"/>
    <property type="evidence" value="ECO:0007669"/>
    <property type="project" value="UniProtKB-KW"/>
</dbReference>
<dbReference type="SMART" id="SM00382">
    <property type="entry name" value="AAA"/>
    <property type="match status" value="1"/>
</dbReference>
<accession>A0A7V5M054</accession>
<dbReference type="Gene3D" id="3.40.50.300">
    <property type="entry name" value="P-loop containing nucleotide triphosphate hydrolases"/>
    <property type="match status" value="1"/>
</dbReference>
<organism evidence="5">
    <name type="scientific">Aerophobetes bacterium</name>
    <dbReference type="NCBI Taxonomy" id="2030807"/>
    <lineage>
        <taxon>Bacteria</taxon>
        <taxon>Candidatus Aerophobota</taxon>
    </lineage>
</organism>
<dbReference type="Pfam" id="PF03266">
    <property type="entry name" value="NTPase_1"/>
    <property type="match status" value="1"/>
</dbReference>
<dbReference type="PANTHER" id="PTHR43146:SF1">
    <property type="entry name" value="CANCER-RELATED NUCLEOSIDE-TRIPHOSPHATASE"/>
    <property type="match status" value="1"/>
</dbReference>
<dbReference type="Proteomes" id="UP000886070">
    <property type="component" value="Unassembled WGS sequence"/>
</dbReference>
<evidence type="ECO:0000256" key="3">
    <source>
        <dbReference type="ARBA" id="ARBA00022840"/>
    </source>
</evidence>
<dbReference type="AlphaFoldDB" id="A0A7V5M054"/>
<dbReference type="HAMAP" id="MF_00796">
    <property type="entry name" value="NTPase_1"/>
    <property type="match status" value="1"/>
</dbReference>
<dbReference type="GO" id="GO:0017111">
    <property type="term" value="F:ribonucleoside triphosphate phosphatase activity"/>
    <property type="evidence" value="ECO:0007669"/>
    <property type="project" value="InterPro"/>
</dbReference>
<dbReference type="SUPFAM" id="SSF52540">
    <property type="entry name" value="P-loop containing nucleoside triphosphate hydrolases"/>
    <property type="match status" value="1"/>
</dbReference>
<evidence type="ECO:0000256" key="1">
    <source>
        <dbReference type="ARBA" id="ARBA00022741"/>
    </source>
</evidence>
<dbReference type="NCBIfam" id="NF010248">
    <property type="entry name" value="PRK13695.1"/>
    <property type="match status" value="1"/>
</dbReference>
<proteinExistence type="inferred from homology"/>
<dbReference type="InterPro" id="IPR004948">
    <property type="entry name" value="Nuc-triphosphatase_THEP1"/>
</dbReference>
<dbReference type="InterPro" id="IPR027417">
    <property type="entry name" value="P-loop_NTPase"/>
</dbReference>
<comment type="caution">
    <text evidence="5">The sequence shown here is derived from an EMBL/GenBank/DDBJ whole genome shotgun (WGS) entry which is preliminary data.</text>
</comment>
<evidence type="ECO:0000313" key="5">
    <source>
        <dbReference type="EMBL" id="HHF98444.1"/>
    </source>
</evidence>
<reference evidence="5" key="1">
    <citation type="journal article" date="2020" name="mSystems">
        <title>Genome- and Community-Level Interaction Insights into Carbon Utilization and Element Cycling Functions of Hydrothermarchaeota in Hydrothermal Sediment.</title>
        <authorList>
            <person name="Zhou Z."/>
            <person name="Liu Y."/>
            <person name="Xu W."/>
            <person name="Pan J."/>
            <person name="Luo Z.H."/>
            <person name="Li M."/>
        </authorList>
    </citation>
    <scope>NUCLEOTIDE SEQUENCE [LARGE SCALE GENOMIC DNA]</scope>
    <source>
        <strain evidence="5">HyVt-92</strain>
    </source>
</reference>
<keyword evidence="2" id="KW-0378">Hydrolase</keyword>
<gene>
    <name evidence="5" type="ORF">ENL39_03035</name>
</gene>
<sequence length="172" mass="19534">MNILIQGPPGTGKTTAIKKIIKLLKNCQGFYTEEIREKGERVGFLVRNLDGKEEVFAHKDFNTSCRVGKYRVDVEKFENIALPALEKGLKEGKILIVDEIGKMEIFSEKFKEKIEEALKSSSTVIATLPQKITDEIKKIINGKNYRIVLLTRTTRDKVPSLVLDLLEKKIDL</sequence>
<name>A0A7V5M054_UNCAE</name>
<keyword evidence="3" id="KW-0067">ATP-binding</keyword>